<dbReference type="RefSeq" id="WP_313979233.1">
    <property type="nucleotide sequence ID" value="NZ_BKCN01000003.1"/>
</dbReference>
<name>A0A5A7N7A1_9PROT</name>
<dbReference type="Gene3D" id="2.10.260.10">
    <property type="match status" value="1"/>
</dbReference>
<dbReference type="Proteomes" id="UP000324996">
    <property type="component" value="Unassembled WGS sequence"/>
</dbReference>
<evidence type="ECO:0000313" key="1">
    <source>
        <dbReference type="EMBL" id="GER03250.1"/>
    </source>
</evidence>
<accession>A0A5A7N7A1</accession>
<sequence length="52" mass="5950">MPRTVSIFHNNHDQAICLPKDFELQGVTELTIERQRDAILLSPVRVRIGFSS</sequence>
<proteinExistence type="predicted"/>
<protein>
    <recommendedName>
        <fullName evidence="3">SpoVT-AbrB domain-containing protein</fullName>
    </recommendedName>
</protein>
<evidence type="ECO:0000313" key="2">
    <source>
        <dbReference type="Proteomes" id="UP000324996"/>
    </source>
</evidence>
<keyword evidence="2" id="KW-1185">Reference proteome</keyword>
<dbReference type="EMBL" id="BKCN01000003">
    <property type="protein sequence ID" value="GER03250.1"/>
    <property type="molecule type" value="Genomic_DNA"/>
</dbReference>
<reference evidence="1 2" key="1">
    <citation type="submission" date="2019-09" db="EMBL/GenBank/DDBJ databases">
        <title>NBRP : Genome information of microbial organism related human and environment.</title>
        <authorList>
            <person name="Hattori M."/>
            <person name="Oshima K."/>
            <person name="Inaba H."/>
            <person name="Suda W."/>
            <person name="Sakamoto M."/>
            <person name="Iino T."/>
            <person name="Kitahara M."/>
            <person name="Oshida Y."/>
            <person name="Iida T."/>
            <person name="Kudo T."/>
            <person name="Itoh T."/>
            <person name="Ohkuma M."/>
        </authorList>
    </citation>
    <scope>NUCLEOTIDE SEQUENCE [LARGE SCALE GENOMIC DNA]</scope>
    <source>
        <strain evidence="1 2">Q-1</strain>
    </source>
</reference>
<comment type="caution">
    <text evidence="1">The sequence shown here is derived from an EMBL/GenBank/DDBJ whole genome shotgun (WGS) entry which is preliminary data.</text>
</comment>
<evidence type="ECO:0008006" key="3">
    <source>
        <dbReference type="Google" id="ProtNLM"/>
    </source>
</evidence>
<gene>
    <name evidence="1" type="ORF">JCM17846_09320</name>
</gene>
<organism evidence="1 2">
    <name type="scientific">Iodidimonas nitroreducens</name>
    <dbReference type="NCBI Taxonomy" id="1236968"/>
    <lineage>
        <taxon>Bacteria</taxon>
        <taxon>Pseudomonadati</taxon>
        <taxon>Pseudomonadota</taxon>
        <taxon>Alphaproteobacteria</taxon>
        <taxon>Iodidimonadales</taxon>
        <taxon>Iodidimonadaceae</taxon>
        <taxon>Iodidimonas</taxon>
    </lineage>
</organism>
<dbReference type="AlphaFoldDB" id="A0A5A7N7A1"/>